<accession>A0A385YSG1</accession>
<dbReference type="Pfam" id="PF06491">
    <property type="entry name" value="Disulph_isomer"/>
    <property type="match status" value="1"/>
</dbReference>
<dbReference type="NCBIfam" id="TIGR04191">
    <property type="entry name" value="YphP_YqiW"/>
    <property type="match status" value="1"/>
</dbReference>
<comment type="similarity">
    <text evidence="1">Belongs to the bacilliredoxin family.</text>
</comment>
<dbReference type="PANTHER" id="PTHR40052:SF2">
    <property type="entry name" value="BACILLIREDOXIN BRXA"/>
    <property type="match status" value="1"/>
</dbReference>
<evidence type="ECO:0000256" key="1">
    <source>
        <dbReference type="ARBA" id="ARBA00038305"/>
    </source>
</evidence>
<organism evidence="2 3">
    <name type="scientific">Paenisporosarcina cavernae</name>
    <dbReference type="NCBI Taxonomy" id="2320858"/>
    <lineage>
        <taxon>Bacteria</taxon>
        <taxon>Bacillati</taxon>
        <taxon>Bacillota</taxon>
        <taxon>Bacilli</taxon>
        <taxon>Bacillales</taxon>
        <taxon>Caryophanaceae</taxon>
        <taxon>Paenisporosarcina</taxon>
    </lineage>
</organism>
<protein>
    <submittedName>
        <fullName evidence="2">BrxA/BrxB family bacilliredoxin</fullName>
    </submittedName>
</protein>
<dbReference type="RefSeq" id="WP_119883181.1">
    <property type="nucleotide sequence ID" value="NZ_CP032418.1"/>
</dbReference>
<dbReference type="AlphaFoldDB" id="A0A385YSG1"/>
<dbReference type="InterPro" id="IPR009474">
    <property type="entry name" value="BrxB/BrxA"/>
</dbReference>
<keyword evidence="3" id="KW-1185">Reference proteome</keyword>
<dbReference type="Proteomes" id="UP000265725">
    <property type="component" value="Chromosome"/>
</dbReference>
<dbReference type="Gene3D" id="6.10.250.2150">
    <property type="match status" value="1"/>
</dbReference>
<dbReference type="OrthoDB" id="9793981at2"/>
<dbReference type="Gene3D" id="3.40.30.10">
    <property type="entry name" value="Glutaredoxin"/>
    <property type="match status" value="1"/>
</dbReference>
<dbReference type="KEGG" id="paek:D3873_05910"/>
<sequence>MNAYDEYMKSIVVPMRQELVQNGFNELVTAEQVQQHMSESTGTSLIVINSICGCAAGLARPAVIEAVKEVENKPEHLVTVFAGQDQEATQTMRDFFNEVPPSSPSIAIWKDNELAYFIPREQIEGFEMDQVKDHLVQVLNQLNVQ</sequence>
<proteinExistence type="inferred from homology"/>
<gene>
    <name evidence="2" type="ORF">D3873_05910</name>
</gene>
<evidence type="ECO:0000313" key="2">
    <source>
        <dbReference type="EMBL" id="AYC29441.1"/>
    </source>
</evidence>
<evidence type="ECO:0000313" key="3">
    <source>
        <dbReference type="Proteomes" id="UP000265725"/>
    </source>
</evidence>
<reference evidence="3" key="1">
    <citation type="submission" date="2018-09" db="EMBL/GenBank/DDBJ databases">
        <authorList>
            <person name="Zhu H."/>
        </authorList>
    </citation>
    <scope>NUCLEOTIDE SEQUENCE [LARGE SCALE GENOMIC DNA]</scope>
    <source>
        <strain evidence="3">K2R23-3</strain>
    </source>
</reference>
<dbReference type="EMBL" id="CP032418">
    <property type="protein sequence ID" value="AYC29441.1"/>
    <property type="molecule type" value="Genomic_DNA"/>
</dbReference>
<name>A0A385YSG1_9BACL</name>
<dbReference type="PANTHER" id="PTHR40052">
    <property type="entry name" value="UPF0403 PROTEIN YQIW-RELATED"/>
    <property type="match status" value="1"/>
</dbReference>